<evidence type="ECO:0000313" key="3">
    <source>
        <dbReference type="Proteomes" id="UP001201701"/>
    </source>
</evidence>
<dbReference type="Proteomes" id="UP001201701">
    <property type="component" value="Unassembled WGS sequence"/>
</dbReference>
<protein>
    <submittedName>
        <fullName evidence="2">Uncharacterized protein</fullName>
    </submittedName>
</protein>
<evidence type="ECO:0000256" key="1">
    <source>
        <dbReference type="SAM" id="Phobius"/>
    </source>
</evidence>
<feature type="transmembrane region" description="Helical" evidence="1">
    <location>
        <begin position="12"/>
        <end position="32"/>
    </location>
</feature>
<keyword evidence="1" id="KW-0472">Membrane</keyword>
<keyword evidence="1" id="KW-0812">Transmembrane</keyword>
<comment type="caution">
    <text evidence="2">The sequence shown here is derived from an EMBL/GenBank/DDBJ whole genome shotgun (WGS) entry which is preliminary data.</text>
</comment>
<proteinExistence type="predicted"/>
<dbReference type="RefSeq" id="WP_239362811.1">
    <property type="nucleotide sequence ID" value="NZ_JAKREW010000003.1"/>
</dbReference>
<dbReference type="EMBL" id="JAKREW010000003">
    <property type="protein sequence ID" value="MCG7504597.1"/>
    <property type="molecule type" value="Genomic_DNA"/>
</dbReference>
<keyword evidence="3" id="KW-1185">Reference proteome</keyword>
<keyword evidence="1" id="KW-1133">Transmembrane helix</keyword>
<reference evidence="2 3" key="1">
    <citation type="submission" date="2022-02" db="EMBL/GenBank/DDBJ databases">
        <title>Draft genome sequence of Mezorhizobium retamae strain IRAMC:0171 isolated from Retama raetam nodules.</title>
        <authorList>
            <person name="Bengaied R."/>
            <person name="Sbissi I."/>
            <person name="Huber K."/>
            <person name="Ghodbane F."/>
            <person name="Nouioui I."/>
            <person name="Tarhouni M."/>
            <person name="Gtari M."/>
        </authorList>
    </citation>
    <scope>NUCLEOTIDE SEQUENCE [LARGE SCALE GENOMIC DNA]</scope>
    <source>
        <strain evidence="2 3">IRAMC:0171</strain>
    </source>
</reference>
<accession>A0ABS9QB10</accession>
<name>A0ABS9QB10_9HYPH</name>
<gene>
    <name evidence="2" type="ORF">L4923_06135</name>
</gene>
<evidence type="ECO:0000313" key="2">
    <source>
        <dbReference type="EMBL" id="MCG7504597.1"/>
    </source>
</evidence>
<organism evidence="2 3">
    <name type="scientific">Mesorhizobium retamae</name>
    <dbReference type="NCBI Taxonomy" id="2912854"/>
    <lineage>
        <taxon>Bacteria</taxon>
        <taxon>Pseudomonadati</taxon>
        <taxon>Pseudomonadota</taxon>
        <taxon>Alphaproteobacteria</taxon>
        <taxon>Hyphomicrobiales</taxon>
        <taxon>Phyllobacteriaceae</taxon>
        <taxon>Mesorhizobium</taxon>
    </lineage>
</organism>
<sequence>MFGGVGSKLKAWILGGIGTFAALAVGGALGAFDTLEKPVVVLGPGQPIETGPWKVKPLRAYTVDKGIYGLPLKAGEKAIVFEAEMTNRTALSSKNYFTTFQPGGTEDKPFVVLVRDATMSPALQPGLPERMAYVWAVPTGAVPPERFVVAVNGKIHKQRDNLYGVPGWYNEHLIGTVAMTVGVGPDTPDAKP</sequence>